<keyword evidence="4 5" id="KW-0472">Membrane</keyword>
<evidence type="ECO:0000313" key="7">
    <source>
        <dbReference type="Proteomes" id="UP001172911"/>
    </source>
</evidence>
<dbReference type="EMBL" id="JARPTC010000014">
    <property type="protein sequence ID" value="MDO7787585.1"/>
    <property type="molecule type" value="Genomic_DNA"/>
</dbReference>
<name>A0AAW7ZE94_9FIRM</name>
<proteinExistence type="predicted"/>
<comment type="caution">
    <text evidence="6">The sequence shown here is derived from an EMBL/GenBank/DDBJ whole genome shotgun (WGS) entry which is preliminary data.</text>
</comment>
<dbReference type="GO" id="GO:0005886">
    <property type="term" value="C:plasma membrane"/>
    <property type="evidence" value="ECO:0007669"/>
    <property type="project" value="TreeGrafter"/>
</dbReference>
<evidence type="ECO:0000256" key="1">
    <source>
        <dbReference type="ARBA" id="ARBA00004141"/>
    </source>
</evidence>
<evidence type="ECO:0000256" key="4">
    <source>
        <dbReference type="ARBA" id="ARBA00023136"/>
    </source>
</evidence>
<sequence length="298" mass="31983">MSALLMILKAGVLAMLAPLIAGIIKNAKGKMQSRRGPGCLQVYYDLAKFLKKDNVFSPTVSWIFHAAPYVYFATALGAAALVPSFMLEQGIVYDNLFVLIYLLALGRFFLALASLDAGSSFGGMGGSREMFINVLVEPVMLLTLFTVAIKANGTGLSQMSNAAAVSGMSLSAILAAIAFLILIVAETGRIPVDNPDTHLELTMVHEGMVLEYSGRSVALIFWGSAIKQLVAILLLINLFVPWNPVGPVSPVIWLIIKVLIIALILAAIETSTNKMRLFRIPGFMLATSCLSLLAIMAM</sequence>
<dbReference type="PANTHER" id="PTHR43359">
    <property type="entry name" value="FORMATE HYDROGENLYASE SUBUNIT 4"/>
    <property type="match status" value="1"/>
</dbReference>
<feature type="transmembrane region" description="Helical" evidence="5">
    <location>
        <begin position="217"/>
        <end position="239"/>
    </location>
</feature>
<evidence type="ECO:0000256" key="3">
    <source>
        <dbReference type="ARBA" id="ARBA00022989"/>
    </source>
</evidence>
<feature type="transmembrane region" description="Helical" evidence="5">
    <location>
        <begin position="251"/>
        <end position="268"/>
    </location>
</feature>
<dbReference type="RefSeq" id="WP_304542730.1">
    <property type="nucleotide sequence ID" value="NZ_JARPTC010000014.1"/>
</dbReference>
<keyword evidence="2 5" id="KW-0812">Transmembrane</keyword>
<feature type="transmembrane region" description="Helical" evidence="5">
    <location>
        <begin position="98"/>
        <end position="118"/>
    </location>
</feature>
<feature type="transmembrane region" description="Helical" evidence="5">
    <location>
        <begin position="163"/>
        <end position="185"/>
    </location>
</feature>
<feature type="transmembrane region" description="Helical" evidence="5">
    <location>
        <begin position="6"/>
        <end position="24"/>
    </location>
</feature>
<keyword evidence="3 5" id="KW-1133">Transmembrane helix</keyword>
<evidence type="ECO:0000313" key="6">
    <source>
        <dbReference type="EMBL" id="MDO7787585.1"/>
    </source>
</evidence>
<dbReference type="InterPro" id="IPR052561">
    <property type="entry name" value="ComplexI_Subunit1"/>
</dbReference>
<keyword evidence="6" id="KW-0560">Oxidoreductase</keyword>
<feature type="transmembrane region" description="Helical" evidence="5">
    <location>
        <begin position="130"/>
        <end position="151"/>
    </location>
</feature>
<dbReference type="AlphaFoldDB" id="A0AAW7ZE94"/>
<evidence type="ECO:0000256" key="2">
    <source>
        <dbReference type="ARBA" id="ARBA00022692"/>
    </source>
</evidence>
<reference evidence="6" key="2">
    <citation type="submission" date="2023-03" db="EMBL/GenBank/DDBJ databases">
        <authorList>
            <person name="Zhang Z."/>
        </authorList>
    </citation>
    <scope>NUCLEOTIDE SEQUENCE</scope>
    <source>
        <strain evidence="6">DSA</strain>
    </source>
</reference>
<reference evidence="6" key="1">
    <citation type="journal article" date="2023" name="J. Hazard. Mater.">
        <title>Anaerobic biodegradation of pyrene and benzo[a]pyrene by a new sulfate-reducing Desulforamulus aquiferis strain DSA.</title>
        <authorList>
            <person name="Zhang Z."/>
            <person name="Sun J."/>
            <person name="Gong X."/>
            <person name="Wang C."/>
            <person name="Wang H."/>
        </authorList>
    </citation>
    <scope>NUCLEOTIDE SEQUENCE</scope>
    <source>
        <strain evidence="6">DSA</strain>
    </source>
</reference>
<dbReference type="Pfam" id="PF00146">
    <property type="entry name" value="NADHdh"/>
    <property type="match status" value="1"/>
</dbReference>
<comment type="subcellular location">
    <subcellularLocation>
        <location evidence="1">Membrane</location>
        <topology evidence="1">Multi-pass membrane protein</topology>
    </subcellularLocation>
</comment>
<dbReference type="EC" id="1.6.5.9" evidence="6"/>
<gene>
    <name evidence="6" type="ORF">P6N53_10170</name>
</gene>
<dbReference type="GO" id="GO:0050136">
    <property type="term" value="F:NADH dehydrogenase (quinone) (non-electrogenic) activity"/>
    <property type="evidence" value="ECO:0007669"/>
    <property type="project" value="UniProtKB-EC"/>
</dbReference>
<accession>A0AAW7ZE94</accession>
<keyword evidence="7" id="KW-1185">Reference proteome</keyword>
<dbReference type="Proteomes" id="UP001172911">
    <property type="component" value="Unassembled WGS sequence"/>
</dbReference>
<organism evidence="6 7">
    <name type="scientific">Desulforamulus aquiferis</name>
    <dbReference type="NCBI Taxonomy" id="1397668"/>
    <lineage>
        <taxon>Bacteria</taxon>
        <taxon>Bacillati</taxon>
        <taxon>Bacillota</taxon>
        <taxon>Clostridia</taxon>
        <taxon>Eubacteriales</taxon>
        <taxon>Peptococcaceae</taxon>
        <taxon>Desulforamulus</taxon>
    </lineage>
</organism>
<protein>
    <submittedName>
        <fullName evidence="6">NADH-quinone oxidoreductase subunit H</fullName>
        <ecNumber evidence="6">1.6.5.9</ecNumber>
    </submittedName>
</protein>
<dbReference type="PANTHER" id="PTHR43359:SF1">
    <property type="entry name" value="FORMATE HYDROGENLYASE SUBUNIT 4-RELATED"/>
    <property type="match status" value="1"/>
</dbReference>
<feature type="transmembrane region" description="Helical" evidence="5">
    <location>
        <begin position="62"/>
        <end position="86"/>
    </location>
</feature>
<evidence type="ECO:0000256" key="5">
    <source>
        <dbReference type="SAM" id="Phobius"/>
    </source>
</evidence>
<feature type="transmembrane region" description="Helical" evidence="5">
    <location>
        <begin position="280"/>
        <end position="297"/>
    </location>
</feature>
<dbReference type="InterPro" id="IPR001694">
    <property type="entry name" value="NADH_UbQ_OxRdtase_su1/FPO"/>
</dbReference>